<accession>A0AAV2QJP8</accession>
<dbReference type="Pfam" id="PF00096">
    <property type="entry name" value="zf-C2H2"/>
    <property type="match status" value="2"/>
</dbReference>
<sequence length="717" mass="82313">MAGIEREENDNCLDKLDDQRSFAYLIDNKNVTNHGEEQEDTTSNVTKQKICYASISNEVVGEKDDYLHTCDDFEVSYEKPLFRDHEGVKQNDLNMCKEYNVNEDFESVNSFFEHEFKSDSQTDLQSSSTAPIYISSNILSKPKEKAEVVSLEVKNSMLSKINDSENENKRKNQKEIANVIKCKKIKIKPLSEAQNLKTNSVLPNKSMKKSQHSFPCSLCFSNFIHPYDCLVHMITKVCIRVSSHLYRTGKGLTCKTCGKTNFKSSKQAEQHANGHEKDKFKACPVCPQQFSPASIPQMIKHVQESHKKYLNTLNIRKWVRHHNITNNIENCEITDTTVQENKQVAGIAEPKVVPKLLQSLLCSDQQSYDTDKVEIIQNQEQVSFLESKAVLVNERPTKLDNSDFNSLPVTHGKFRPIFPKTSLNTSNTASNLKDISLSEEYNEPVIERKFISNLNLENRTRDEKIINVKIEANEKYPNEISNSYEEDNIISGLCFCKSKCEIHKDLNTNELENSEITDEFLNDLFSCPDCIHTCGINEEYNSSKSNASTFINLNAHSKKTKQCPYCDKKYESNYRLKIHLYSHSGERPFVCDICGHGFARRPNLMAHYRVHSGAKEYSCTKCDRTFGHPSDRIAHLINRVCDRAIHVKETEDGWQCITCGKAEFKSYNQAERHGRTHESAHVKKCPVCQEEFRGRKLHPLVKHVRICHPEYMRELGL</sequence>
<dbReference type="Gene3D" id="3.30.160.60">
    <property type="entry name" value="Classic Zinc Finger"/>
    <property type="match status" value="4"/>
</dbReference>
<evidence type="ECO:0000313" key="12">
    <source>
        <dbReference type="Proteomes" id="UP001497623"/>
    </source>
</evidence>
<keyword evidence="12" id="KW-1185">Reference proteome</keyword>
<feature type="domain" description="C2H2-type" evidence="10">
    <location>
        <begin position="561"/>
        <end position="588"/>
    </location>
</feature>
<keyword evidence="6" id="KW-0805">Transcription regulation</keyword>
<evidence type="ECO:0000256" key="5">
    <source>
        <dbReference type="ARBA" id="ARBA00022833"/>
    </source>
</evidence>
<dbReference type="GO" id="GO:0003677">
    <property type="term" value="F:DNA binding"/>
    <property type="evidence" value="ECO:0007669"/>
    <property type="project" value="UniProtKB-KW"/>
</dbReference>
<dbReference type="PANTHER" id="PTHR24394:SF48">
    <property type="entry name" value="ZINC FINGER PROTEIN 771"/>
    <property type="match status" value="1"/>
</dbReference>
<keyword evidence="7" id="KW-0804">Transcription</keyword>
<dbReference type="FunFam" id="3.30.160.60:FF:000032">
    <property type="entry name" value="Krueppel-like factor 4"/>
    <property type="match status" value="1"/>
</dbReference>
<comment type="subcellular location">
    <subcellularLocation>
        <location evidence="1">Nucleus</location>
    </subcellularLocation>
</comment>
<evidence type="ECO:0000256" key="8">
    <source>
        <dbReference type="ARBA" id="ARBA00023242"/>
    </source>
</evidence>
<proteinExistence type="predicted"/>
<feature type="domain" description="C2H2-type" evidence="10">
    <location>
        <begin position="617"/>
        <end position="651"/>
    </location>
</feature>
<dbReference type="PROSITE" id="PS00028">
    <property type="entry name" value="ZINC_FINGER_C2H2_1"/>
    <property type="match status" value="2"/>
</dbReference>
<dbReference type="SMART" id="SM00355">
    <property type="entry name" value="ZnF_C2H2"/>
    <property type="match status" value="7"/>
</dbReference>
<evidence type="ECO:0000256" key="7">
    <source>
        <dbReference type="ARBA" id="ARBA00023163"/>
    </source>
</evidence>
<evidence type="ECO:0000259" key="10">
    <source>
        <dbReference type="PROSITE" id="PS50157"/>
    </source>
</evidence>
<dbReference type="InterPro" id="IPR036236">
    <property type="entry name" value="Znf_C2H2_sf"/>
</dbReference>
<keyword evidence="4 9" id="KW-0863">Zinc-finger</keyword>
<dbReference type="SUPFAM" id="SSF57667">
    <property type="entry name" value="beta-beta-alpha zinc fingers"/>
    <property type="match status" value="2"/>
</dbReference>
<dbReference type="PANTHER" id="PTHR24394">
    <property type="entry name" value="ZINC FINGER PROTEIN"/>
    <property type="match status" value="1"/>
</dbReference>
<gene>
    <name evidence="11" type="ORF">MNOR_LOCUS12124</name>
</gene>
<dbReference type="PROSITE" id="PS50157">
    <property type="entry name" value="ZINC_FINGER_C2H2_2"/>
    <property type="match status" value="3"/>
</dbReference>
<evidence type="ECO:0000313" key="11">
    <source>
        <dbReference type="EMBL" id="CAL4083298.1"/>
    </source>
</evidence>
<dbReference type="Proteomes" id="UP001497623">
    <property type="component" value="Unassembled WGS sequence"/>
</dbReference>
<keyword evidence="2" id="KW-0479">Metal-binding</keyword>
<evidence type="ECO:0000256" key="2">
    <source>
        <dbReference type="ARBA" id="ARBA00022723"/>
    </source>
</evidence>
<feature type="domain" description="C2H2-type" evidence="10">
    <location>
        <begin position="589"/>
        <end position="616"/>
    </location>
</feature>
<evidence type="ECO:0000256" key="6">
    <source>
        <dbReference type="ARBA" id="ARBA00023015"/>
    </source>
</evidence>
<name>A0AAV2QJP8_MEGNR</name>
<keyword evidence="8" id="KW-0539">Nucleus</keyword>
<keyword evidence="3" id="KW-0677">Repeat</keyword>
<dbReference type="InterPro" id="IPR013087">
    <property type="entry name" value="Znf_C2H2_type"/>
</dbReference>
<protein>
    <recommendedName>
        <fullName evidence="10">C2H2-type domain-containing protein</fullName>
    </recommendedName>
</protein>
<dbReference type="EMBL" id="CAXKWB010006556">
    <property type="protein sequence ID" value="CAL4083298.1"/>
    <property type="molecule type" value="Genomic_DNA"/>
</dbReference>
<organism evidence="11 12">
    <name type="scientific">Meganyctiphanes norvegica</name>
    <name type="common">Northern krill</name>
    <name type="synonym">Thysanopoda norvegica</name>
    <dbReference type="NCBI Taxonomy" id="48144"/>
    <lineage>
        <taxon>Eukaryota</taxon>
        <taxon>Metazoa</taxon>
        <taxon>Ecdysozoa</taxon>
        <taxon>Arthropoda</taxon>
        <taxon>Crustacea</taxon>
        <taxon>Multicrustacea</taxon>
        <taxon>Malacostraca</taxon>
        <taxon>Eumalacostraca</taxon>
        <taxon>Eucarida</taxon>
        <taxon>Euphausiacea</taxon>
        <taxon>Euphausiidae</taxon>
        <taxon>Meganyctiphanes</taxon>
    </lineage>
</organism>
<dbReference type="GO" id="GO:0005634">
    <property type="term" value="C:nucleus"/>
    <property type="evidence" value="ECO:0007669"/>
    <property type="project" value="UniProtKB-SubCell"/>
</dbReference>
<evidence type="ECO:0000256" key="3">
    <source>
        <dbReference type="ARBA" id="ARBA00022737"/>
    </source>
</evidence>
<dbReference type="GO" id="GO:0000981">
    <property type="term" value="F:DNA-binding transcription factor activity, RNA polymerase II-specific"/>
    <property type="evidence" value="ECO:0007669"/>
    <property type="project" value="TreeGrafter"/>
</dbReference>
<dbReference type="GO" id="GO:0008270">
    <property type="term" value="F:zinc ion binding"/>
    <property type="evidence" value="ECO:0007669"/>
    <property type="project" value="UniProtKB-KW"/>
</dbReference>
<keyword evidence="5" id="KW-0862">Zinc</keyword>
<comment type="caution">
    <text evidence="11">The sequence shown here is derived from an EMBL/GenBank/DDBJ whole genome shotgun (WGS) entry which is preliminary data.</text>
</comment>
<reference evidence="11 12" key="1">
    <citation type="submission" date="2024-05" db="EMBL/GenBank/DDBJ databases">
        <authorList>
            <person name="Wallberg A."/>
        </authorList>
    </citation>
    <scope>NUCLEOTIDE SEQUENCE [LARGE SCALE GENOMIC DNA]</scope>
</reference>
<evidence type="ECO:0000256" key="1">
    <source>
        <dbReference type="ARBA" id="ARBA00004123"/>
    </source>
</evidence>
<evidence type="ECO:0000256" key="4">
    <source>
        <dbReference type="ARBA" id="ARBA00022771"/>
    </source>
</evidence>
<evidence type="ECO:0000256" key="9">
    <source>
        <dbReference type="PROSITE-ProRule" id="PRU00042"/>
    </source>
</evidence>
<dbReference type="AlphaFoldDB" id="A0AAV2QJP8"/>